<evidence type="ECO:0000256" key="5">
    <source>
        <dbReference type="ARBA" id="ARBA00022980"/>
    </source>
</evidence>
<dbReference type="NCBIfam" id="TIGR01079">
    <property type="entry name" value="rplX_bact"/>
    <property type="match status" value="1"/>
</dbReference>
<comment type="similarity">
    <text evidence="2">Belongs to the universal ribosomal protein uL24 family.</text>
</comment>
<dbReference type="GO" id="GO:0009507">
    <property type="term" value="C:chloroplast"/>
    <property type="evidence" value="ECO:0007669"/>
    <property type="project" value="UniProtKB-SubCell"/>
</dbReference>
<sequence>MSTRAKVMKDLMKTAFHNRKEIKPQIQEANKKKKWNILRGDTVQIVEKSHPEYGKQGIVSLVDRARDRVIVEGVNAAPKHIKPNPDAGRPGRTIMKERSIHASNVNIVDPVTGLPTRVSKKILEDGTKVRVAKKSGAIIPRPEILEKRKRPQSLTVTESCTEDADAVWEITYNPQP</sequence>
<organism evidence="8 9">
    <name type="scientific">Chaetoceros tenuissimus</name>
    <dbReference type="NCBI Taxonomy" id="426638"/>
    <lineage>
        <taxon>Eukaryota</taxon>
        <taxon>Sar</taxon>
        <taxon>Stramenopiles</taxon>
        <taxon>Ochrophyta</taxon>
        <taxon>Bacillariophyta</taxon>
        <taxon>Coscinodiscophyceae</taxon>
        <taxon>Chaetocerotophycidae</taxon>
        <taxon>Chaetocerotales</taxon>
        <taxon>Chaetocerotaceae</taxon>
        <taxon>Chaetoceros</taxon>
    </lineage>
</organism>
<keyword evidence="5 8" id="KW-0689">Ribosomal protein</keyword>
<evidence type="ECO:0000256" key="3">
    <source>
        <dbReference type="ARBA" id="ARBA00022528"/>
    </source>
</evidence>
<name>A0AAD3H390_9STRA</name>
<dbReference type="GO" id="GO:0003723">
    <property type="term" value="F:RNA binding"/>
    <property type="evidence" value="ECO:0007669"/>
    <property type="project" value="InterPro"/>
</dbReference>
<dbReference type="InterPro" id="IPR014722">
    <property type="entry name" value="Rib_uL2_dom2"/>
</dbReference>
<dbReference type="Pfam" id="PF17136">
    <property type="entry name" value="ribosomal_L24"/>
    <property type="match status" value="1"/>
</dbReference>
<keyword evidence="6" id="KW-0687">Ribonucleoprotein</keyword>
<evidence type="ECO:0000256" key="4">
    <source>
        <dbReference type="ARBA" id="ARBA00022640"/>
    </source>
</evidence>
<dbReference type="InterPro" id="IPR041988">
    <property type="entry name" value="Ribosomal_uL24_KOW"/>
</dbReference>
<accession>A0AAD3H390</accession>
<dbReference type="CDD" id="cd06089">
    <property type="entry name" value="KOW_RPL26"/>
    <property type="match status" value="1"/>
</dbReference>
<keyword evidence="3" id="KW-0150">Chloroplast</keyword>
<dbReference type="PANTHER" id="PTHR12903">
    <property type="entry name" value="MITOCHONDRIAL RIBOSOMAL PROTEIN L24"/>
    <property type="match status" value="1"/>
</dbReference>
<dbReference type="InterPro" id="IPR057264">
    <property type="entry name" value="Ribosomal_uL24_C"/>
</dbReference>
<proteinExistence type="inferred from homology"/>
<evidence type="ECO:0000256" key="6">
    <source>
        <dbReference type="ARBA" id="ARBA00023274"/>
    </source>
</evidence>
<dbReference type="InterPro" id="IPR008991">
    <property type="entry name" value="Translation_prot_SH3-like_sf"/>
</dbReference>
<dbReference type="GO" id="GO:0006412">
    <property type="term" value="P:translation"/>
    <property type="evidence" value="ECO:0007669"/>
    <property type="project" value="InterPro"/>
</dbReference>
<evidence type="ECO:0000256" key="1">
    <source>
        <dbReference type="ARBA" id="ARBA00004229"/>
    </source>
</evidence>
<comment type="caution">
    <text evidence="8">The sequence shown here is derived from an EMBL/GenBank/DDBJ whole genome shotgun (WGS) entry which is preliminary data.</text>
</comment>
<dbReference type="InterPro" id="IPR003256">
    <property type="entry name" value="Ribosomal_uL24"/>
</dbReference>
<dbReference type="EMBL" id="BLLK01000027">
    <property type="protein sequence ID" value="GFH48468.1"/>
    <property type="molecule type" value="Genomic_DNA"/>
</dbReference>
<protein>
    <submittedName>
        <fullName evidence="8">Ribosomal protein L24</fullName>
    </submittedName>
</protein>
<dbReference type="Proteomes" id="UP001054902">
    <property type="component" value="Unassembled WGS sequence"/>
</dbReference>
<dbReference type="GO" id="GO:0005840">
    <property type="term" value="C:ribosome"/>
    <property type="evidence" value="ECO:0007669"/>
    <property type="project" value="UniProtKB-KW"/>
</dbReference>
<evidence type="ECO:0000256" key="2">
    <source>
        <dbReference type="ARBA" id="ARBA00010618"/>
    </source>
</evidence>
<dbReference type="GO" id="GO:1990904">
    <property type="term" value="C:ribonucleoprotein complex"/>
    <property type="evidence" value="ECO:0007669"/>
    <property type="project" value="UniProtKB-KW"/>
</dbReference>
<evidence type="ECO:0000313" key="9">
    <source>
        <dbReference type="Proteomes" id="UP001054902"/>
    </source>
</evidence>
<dbReference type="HAMAP" id="MF_01326_B">
    <property type="entry name" value="Ribosomal_uL24_B"/>
    <property type="match status" value="1"/>
</dbReference>
<keyword evidence="9" id="KW-1185">Reference proteome</keyword>
<comment type="subcellular location">
    <subcellularLocation>
        <location evidence="1">Plastid</location>
        <location evidence="1">Chloroplast</location>
    </subcellularLocation>
</comment>
<dbReference type="SUPFAM" id="SSF50104">
    <property type="entry name" value="Translation proteins SH3-like domain"/>
    <property type="match status" value="1"/>
</dbReference>
<gene>
    <name evidence="8" type="ORF">CTEN210_04944</name>
</gene>
<feature type="domain" description="Large ribosomal subunit protein uL24 C-terminal" evidence="7">
    <location>
        <begin position="74"/>
        <end position="139"/>
    </location>
</feature>
<keyword evidence="4" id="KW-0934">Plastid</keyword>
<dbReference type="AlphaFoldDB" id="A0AAD3H390"/>
<evidence type="ECO:0000259" key="7">
    <source>
        <dbReference type="Pfam" id="PF17136"/>
    </source>
</evidence>
<dbReference type="Gene3D" id="2.30.30.30">
    <property type="match status" value="1"/>
</dbReference>
<dbReference type="GO" id="GO:0003735">
    <property type="term" value="F:structural constituent of ribosome"/>
    <property type="evidence" value="ECO:0007669"/>
    <property type="project" value="InterPro"/>
</dbReference>
<reference evidence="8 9" key="1">
    <citation type="journal article" date="2021" name="Sci. Rep.">
        <title>The genome of the diatom Chaetoceros tenuissimus carries an ancient integrated fragment of an extant virus.</title>
        <authorList>
            <person name="Hongo Y."/>
            <person name="Kimura K."/>
            <person name="Takaki Y."/>
            <person name="Yoshida Y."/>
            <person name="Baba S."/>
            <person name="Kobayashi G."/>
            <person name="Nagasaki K."/>
            <person name="Hano T."/>
            <person name="Tomaru Y."/>
        </authorList>
    </citation>
    <scope>NUCLEOTIDE SEQUENCE [LARGE SCALE GENOMIC DNA]</scope>
    <source>
        <strain evidence="8 9">NIES-3715</strain>
    </source>
</reference>
<evidence type="ECO:0000313" key="8">
    <source>
        <dbReference type="EMBL" id="GFH48468.1"/>
    </source>
</evidence>